<comment type="caution">
    <text evidence="1">The sequence shown here is derived from an EMBL/GenBank/DDBJ whole genome shotgun (WGS) entry which is preliminary data.</text>
</comment>
<proteinExistence type="predicted"/>
<evidence type="ECO:0000313" key="1">
    <source>
        <dbReference type="EMBL" id="OFJ47133.1"/>
    </source>
</evidence>
<dbReference type="AlphaFoldDB" id="A0A1E8PLH1"/>
<dbReference type="Proteomes" id="UP000092634">
    <property type="component" value="Unassembled WGS sequence"/>
</dbReference>
<accession>A0A1E8PLH1</accession>
<name>A0A1E8PLH1_9BURK</name>
<gene>
    <name evidence="1" type="ORF">BA896_022160</name>
</gene>
<evidence type="ECO:0000313" key="2">
    <source>
        <dbReference type="Proteomes" id="UP000092634"/>
    </source>
</evidence>
<sequence>MSYFAMQQNEQRMRELKDVTLTAERLANHQAIALGQVHADVYAKIAIAASLSEEQFKHSARKRMAS</sequence>
<reference evidence="1 2" key="1">
    <citation type="submission" date="2016-10" db="EMBL/GenBank/DDBJ databases">
        <title>Updated version of Genome Assembly of Janthinobacterium lividum ERGS5:01.</title>
        <authorList>
            <person name="Kumar R."/>
            <person name="Acharya V."/>
            <person name="Singh D."/>
        </authorList>
    </citation>
    <scope>NUCLEOTIDE SEQUENCE [LARGE SCALE GENOMIC DNA]</scope>
    <source>
        <strain evidence="1 2">ERGS5:01</strain>
    </source>
</reference>
<protein>
    <submittedName>
        <fullName evidence="1">Uncharacterized protein</fullName>
    </submittedName>
</protein>
<dbReference type="EMBL" id="MAQB02000008">
    <property type="protein sequence ID" value="OFJ47133.1"/>
    <property type="molecule type" value="Genomic_DNA"/>
</dbReference>
<organism evidence="1 2">
    <name type="scientific">Janthinobacterium lividum</name>
    <dbReference type="NCBI Taxonomy" id="29581"/>
    <lineage>
        <taxon>Bacteria</taxon>
        <taxon>Pseudomonadati</taxon>
        <taxon>Pseudomonadota</taxon>
        <taxon>Betaproteobacteria</taxon>
        <taxon>Burkholderiales</taxon>
        <taxon>Oxalobacteraceae</taxon>
        <taxon>Janthinobacterium</taxon>
    </lineage>
</organism>